<keyword evidence="5" id="KW-1185">Reference proteome</keyword>
<evidence type="ECO:0000313" key="5">
    <source>
        <dbReference type="Proteomes" id="UP000030755"/>
    </source>
</evidence>
<dbReference type="GO" id="GO:0060285">
    <property type="term" value="P:cilium-dependent cell motility"/>
    <property type="evidence" value="ECO:0007669"/>
    <property type="project" value="TreeGrafter"/>
</dbReference>
<reference evidence="4 5" key="1">
    <citation type="journal article" date="2013" name="Curr. Biol.">
        <title>Shared signatures of parasitism and phylogenomics unite Cryptomycota and microsporidia.</title>
        <authorList>
            <person name="James T.Y."/>
            <person name="Pelin A."/>
            <person name="Bonen L."/>
            <person name="Ahrendt S."/>
            <person name="Sain D."/>
            <person name="Corradi N."/>
            <person name="Stajich J.E."/>
        </authorList>
    </citation>
    <scope>NUCLEOTIDE SEQUENCE [LARGE SCALE GENOMIC DNA]</scope>
    <source>
        <strain evidence="4 5">CSF55</strain>
    </source>
</reference>
<evidence type="ECO:0000313" key="4">
    <source>
        <dbReference type="EMBL" id="EPZ31228.1"/>
    </source>
</evidence>
<evidence type="ECO:0000256" key="3">
    <source>
        <dbReference type="SAM" id="MobiDB-lite"/>
    </source>
</evidence>
<dbReference type="Proteomes" id="UP000030755">
    <property type="component" value="Unassembled WGS sequence"/>
</dbReference>
<gene>
    <name evidence="4" type="ORF">O9G_005198</name>
</gene>
<dbReference type="EMBL" id="KE561278">
    <property type="protein sequence ID" value="EPZ31228.1"/>
    <property type="molecule type" value="Genomic_DNA"/>
</dbReference>
<keyword evidence="1 2" id="KW-0175">Coiled coil</keyword>
<dbReference type="HOGENOM" id="CLU_009793_2_1_1"/>
<accession>A0A075ARS7</accession>
<evidence type="ECO:0008006" key="6">
    <source>
        <dbReference type="Google" id="ProtNLM"/>
    </source>
</evidence>
<feature type="coiled-coil region" evidence="2">
    <location>
        <begin position="524"/>
        <end position="610"/>
    </location>
</feature>
<feature type="coiled-coil region" evidence="2">
    <location>
        <begin position="24"/>
        <end position="135"/>
    </location>
</feature>
<dbReference type="GO" id="GO:0036159">
    <property type="term" value="P:inner dynein arm assembly"/>
    <property type="evidence" value="ECO:0007669"/>
    <property type="project" value="InterPro"/>
</dbReference>
<proteinExistence type="predicted"/>
<dbReference type="GO" id="GO:0003341">
    <property type="term" value="P:cilium movement"/>
    <property type="evidence" value="ECO:0007669"/>
    <property type="project" value="InterPro"/>
</dbReference>
<dbReference type="OrthoDB" id="10259720at2759"/>
<organism evidence="4 5">
    <name type="scientific">Rozella allomycis (strain CSF55)</name>
    <dbReference type="NCBI Taxonomy" id="988480"/>
    <lineage>
        <taxon>Eukaryota</taxon>
        <taxon>Fungi</taxon>
        <taxon>Fungi incertae sedis</taxon>
        <taxon>Cryptomycota</taxon>
        <taxon>Cryptomycota incertae sedis</taxon>
        <taxon>Rozella</taxon>
    </lineage>
</organism>
<dbReference type="GO" id="GO:0005930">
    <property type="term" value="C:axoneme"/>
    <property type="evidence" value="ECO:0007669"/>
    <property type="project" value="InterPro"/>
</dbReference>
<dbReference type="STRING" id="988480.A0A075ARS7"/>
<protein>
    <recommendedName>
        <fullName evidence="6">Coiled-coil domain-containing protein 39</fullName>
    </recommendedName>
</protein>
<sequence>MFSLENFTDLLPPFADEQSKQLDLKQKHAEMQKLEHRIEEQKRRRDLMKEHMKNIRTEFGQCQSLKDAKKREMDTENNLRQIAERQIGRMHQEMRRLLNEIDGVTGHINNLQRNIHQSNENIEKMRQSMKMSKEELDEWLKIQNEKEEDMMAMAKYSRQDDTRIKEIMLKLEKMLGEVHKKKQELSLEVTETQAVQIELAKTTEMFHSLHNERQQLIKRWENLIANFTEKDADIESKRNEKLINEKVAIVNEKQAFLNEQIDRAESIEKKIELTDRLSSLSLKEFQDEVEMIRSTLNKTTIELNSKKVEINNLRNDLQKRQDRLEKENKQRKEAKNRLEQATDKTVSLESKAASLQDILKQDEEKFKGLEKEIKNLREIRITQQVFQFRKDEQDLTAEISGAEATIKNWHSKISKKIRKIKGEKSEEEKEVLNEKIKELTLALAESKKKHSLLSQQYKKSLDEIRRFTKQYENLLKERKGVDQALDDITLYNDSAQRQLVSKIKEKEEFMVEENLLRLELQRLRTFLSSRADQKNAKIQKLKNKYDVLIAKINSDEEEHSQAYYVIKASQELQREGDALDAKIRKAEAEIKALENTLNLLNTRNSKYRNT</sequence>
<evidence type="ECO:0000256" key="1">
    <source>
        <dbReference type="ARBA" id="ARBA00023054"/>
    </source>
</evidence>
<dbReference type="AlphaFoldDB" id="A0A075ARS7"/>
<dbReference type="PANTHER" id="PTHR18962:SF0">
    <property type="entry name" value="COILED-COIL DOMAIN-CONTAINING PROTEIN 39"/>
    <property type="match status" value="1"/>
</dbReference>
<dbReference type="PANTHER" id="PTHR18962">
    <property type="entry name" value="COILED-COIL DOMAIN-CONTAINING PROTEIN 39"/>
    <property type="match status" value="1"/>
</dbReference>
<dbReference type="InterPro" id="IPR033290">
    <property type="entry name" value="CCDC39"/>
</dbReference>
<feature type="coiled-coil region" evidence="2">
    <location>
        <begin position="422"/>
        <end position="477"/>
    </location>
</feature>
<feature type="compositionally biased region" description="Basic and acidic residues" evidence="3">
    <location>
        <begin position="319"/>
        <end position="342"/>
    </location>
</feature>
<dbReference type="OMA" id="NSKNCDE"/>
<feature type="region of interest" description="Disordered" evidence="3">
    <location>
        <begin position="319"/>
        <end position="343"/>
    </location>
</feature>
<evidence type="ECO:0000256" key="2">
    <source>
        <dbReference type="SAM" id="Coils"/>
    </source>
</evidence>
<dbReference type="Pfam" id="PF24161">
    <property type="entry name" value="CCDC39"/>
    <property type="match status" value="2"/>
</dbReference>
<name>A0A075ARS7_ROZAC</name>